<evidence type="ECO:0000313" key="3">
    <source>
        <dbReference type="Proteomes" id="UP000521075"/>
    </source>
</evidence>
<dbReference type="AlphaFoldDB" id="A0A853DKZ2"/>
<proteinExistence type="predicted"/>
<gene>
    <name evidence="2" type="ORF">HNR14_000949</name>
</gene>
<sequence>MLMLGGAVVLLEILILVVTLAGPPQEGRQRLSELAHTIAVSDAWSFLGVFAAFVVAIQVTAWGNQQAGDRLAHVRSSRFTVAAVLTGSLTTACWVLFTSAFNTEAPGQYLLLTSAAVGIVFFAADGASIVLRQDRRRILRFEARQAIRGTCAVLGREFLGMRYPRPLMMMALVAFIGWCALLSGGVLGVLAVMPVWGGEEVTFAMWANTYSVIASLLLLLVGSAVVSVACCLVWRSKQRLVSGQPRDLLPSFSWVIAAGVFALLAAAACIYLPVAAIVDGAPWWAASIIFLIVALPAAIPFTALIAPQRPSPRTHWWTPRGSVRVGFAAAARGYVHTHLTDVRELTILFDDADR</sequence>
<reference evidence="2 3" key="1">
    <citation type="submission" date="2020-07" db="EMBL/GenBank/DDBJ databases">
        <title>Sequencing the genomes of 1000 actinobacteria strains.</title>
        <authorList>
            <person name="Klenk H.-P."/>
        </authorList>
    </citation>
    <scope>NUCLEOTIDE SEQUENCE [LARGE SCALE GENOMIC DNA]</scope>
    <source>
        <strain evidence="2 3">DSM 15166</strain>
    </source>
</reference>
<keyword evidence="1" id="KW-1133">Transmembrane helix</keyword>
<keyword evidence="1" id="KW-0472">Membrane</keyword>
<feature type="transmembrane region" description="Helical" evidence="1">
    <location>
        <begin position="76"/>
        <end position="97"/>
    </location>
</feature>
<name>A0A853DKZ2_9MICO</name>
<protein>
    <submittedName>
        <fullName evidence="2">Uncharacterized protein</fullName>
    </submittedName>
</protein>
<feature type="transmembrane region" description="Helical" evidence="1">
    <location>
        <begin position="254"/>
        <end position="277"/>
    </location>
</feature>
<dbReference type="RefSeq" id="WP_179700100.1">
    <property type="nucleotide sequence ID" value="NZ_BAAAHA010000004.1"/>
</dbReference>
<dbReference type="Proteomes" id="UP000521075">
    <property type="component" value="Unassembled WGS sequence"/>
</dbReference>
<comment type="caution">
    <text evidence="2">The sequence shown here is derived from an EMBL/GenBank/DDBJ whole genome shotgun (WGS) entry which is preliminary data.</text>
</comment>
<feature type="transmembrane region" description="Helical" evidence="1">
    <location>
        <begin position="167"/>
        <end position="192"/>
    </location>
</feature>
<feature type="transmembrane region" description="Helical" evidence="1">
    <location>
        <begin position="109"/>
        <end position="131"/>
    </location>
</feature>
<feature type="transmembrane region" description="Helical" evidence="1">
    <location>
        <begin position="212"/>
        <end position="234"/>
    </location>
</feature>
<keyword evidence="3" id="KW-1185">Reference proteome</keyword>
<feature type="transmembrane region" description="Helical" evidence="1">
    <location>
        <begin position="283"/>
        <end position="306"/>
    </location>
</feature>
<evidence type="ECO:0000313" key="2">
    <source>
        <dbReference type="EMBL" id="NYK09068.1"/>
    </source>
</evidence>
<keyword evidence="1" id="KW-0812">Transmembrane</keyword>
<accession>A0A853DKZ2</accession>
<feature type="transmembrane region" description="Helical" evidence="1">
    <location>
        <begin position="45"/>
        <end position="64"/>
    </location>
</feature>
<organism evidence="2 3">
    <name type="scientific">Leifsonia naganoensis</name>
    <dbReference type="NCBI Taxonomy" id="150025"/>
    <lineage>
        <taxon>Bacteria</taxon>
        <taxon>Bacillati</taxon>
        <taxon>Actinomycetota</taxon>
        <taxon>Actinomycetes</taxon>
        <taxon>Micrococcales</taxon>
        <taxon>Microbacteriaceae</taxon>
        <taxon>Leifsonia</taxon>
    </lineage>
</organism>
<dbReference type="EMBL" id="JACCHJ010000001">
    <property type="protein sequence ID" value="NYK09068.1"/>
    <property type="molecule type" value="Genomic_DNA"/>
</dbReference>
<evidence type="ECO:0000256" key="1">
    <source>
        <dbReference type="SAM" id="Phobius"/>
    </source>
</evidence>